<evidence type="ECO:0000313" key="2">
    <source>
        <dbReference type="EMBL" id="SIO13487.1"/>
    </source>
</evidence>
<dbReference type="InterPro" id="IPR001763">
    <property type="entry name" value="Rhodanese-like_dom"/>
</dbReference>
<dbReference type="Proteomes" id="UP000184932">
    <property type="component" value="Unassembled WGS sequence"/>
</dbReference>
<dbReference type="PROSITE" id="PS50206">
    <property type="entry name" value="RHODANESE_3"/>
    <property type="match status" value="1"/>
</dbReference>
<keyword evidence="2" id="KW-0808">Transferase</keyword>
<sequence length="205" mass="21454">MRLAALAIAAGLASGAAGLGAEPLWITEDILSKSFDLKGEPITIERAPVEGEGLSRELAENCPPACIQPNAAAEGVATVGELEVISFLEAEVAGGTGLLLDSRMPDVYLKGTIPGAVNVPYTTLDPKNPYRKEILKALGAVEGPDGSWNFDGAMSLTMFCSGPWCDQSARAITSLASAGYPADKLRYYRGGLQVWSLLGLTVTQP</sequence>
<organism evidence="2 3">
    <name type="scientific">Vannielia litorea</name>
    <dbReference type="NCBI Taxonomy" id="1217970"/>
    <lineage>
        <taxon>Bacteria</taxon>
        <taxon>Pseudomonadati</taxon>
        <taxon>Pseudomonadota</taxon>
        <taxon>Alphaproteobacteria</taxon>
        <taxon>Rhodobacterales</taxon>
        <taxon>Paracoccaceae</taxon>
        <taxon>Vannielia</taxon>
    </lineage>
</organism>
<dbReference type="InterPro" id="IPR036873">
    <property type="entry name" value="Rhodanese-like_dom_sf"/>
</dbReference>
<dbReference type="GO" id="GO:0016740">
    <property type="term" value="F:transferase activity"/>
    <property type="evidence" value="ECO:0007669"/>
    <property type="project" value="UniProtKB-KW"/>
</dbReference>
<dbReference type="OrthoDB" id="9784513at2"/>
<name>A0A1N6H1C8_9RHOB</name>
<dbReference type="AlphaFoldDB" id="A0A1N6H1C8"/>
<reference evidence="3" key="1">
    <citation type="submission" date="2016-11" db="EMBL/GenBank/DDBJ databases">
        <authorList>
            <person name="Varghese N."/>
            <person name="Submissions S."/>
        </authorList>
    </citation>
    <scope>NUCLEOTIDE SEQUENCE [LARGE SCALE GENOMIC DNA]</scope>
    <source>
        <strain evidence="3">DSM 29440</strain>
    </source>
</reference>
<dbReference type="EMBL" id="FSRL01000001">
    <property type="protein sequence ID" value="SIO13487.1"/>
    <property type="molecule type" value="Genomic_DNA"/>
</dbReference>
<evidence type="ECO:0000259" key="1">
    <source>
        <dbReference type="PROSITE" id="PS50206"/>
    </source>
</evidence>
<dbReference type="STRING" id="1217970.SAMN05444002_2979"/>
<dbReference type="SMART" id="SM00450">
    <property type="entry name" value="RHOD"/>
    <property type="match status" value="1"/>
</dbReference>
<feature type="domain" description="Rhodanese" evidence="1">
    <location>
        <begin position="93"/>
        <end position="204"/>
    </location>
</feature>
<evidence type="ECO:0000313" key="3">
    <source>
        <dbReference type="Proteomes" id="UP000184932"/>
    </source>
</evidence>
<gene>
    <name evidence="2" type="ORF">SAMN05444002_2979</name>
</gene>
<keyword evidence="3" id="KW-1185">Reference proteome</keyword>
<dbReference type="SUPFAM" id="SSF52821">
    <property type="entry name" value="Rhodanese/Cell cycle control phosphatase"/>
    <property type="match status" value="1"/>
</dbReference>
<dbReference type="Pfam" id="PF00581">
    <property type="entry name" value="Rhodanese"/>
    <property type="match status" value="1"/>
</dbReference>
<dbReference type="RefSeq" id="WP_074256933.1">
    <property type="nucleotide sequence ID" value="NZ_FSRL01000001.1"/>
</dbReference>
<proteinExistence type="predicted"/>
<dbReference type="Gene3D" id="3.40.250.10">
    <property type="entry name" value="Rhodanese-like domain"/>
    <property type="match status" value="1"/>
</dbReference>
<protein>
    <submittedName>
        <fullName evidence="2">Rhodanese-related sulfurtransferase</fullName>
    </submittedName>
</protein>
<dbReference type="CDD" id="cd00158">
    <property type="entry name" value="RHOD"/>
    <property type="match status" value="1"/>
</dbReference>
<accession>A0A1N6H1C8</accession>